<evidence type="ECO:0008006" key="2">
    <source>
        <dbReference type="Google" id="ProtNLM"/>
    </source>
</evidence>
<accession>X1HN34</accession>
<reference evidence="1" key="1">
    <citation type="journal article" date="2014" name="Front. Microbiol.">
        <title>High frequency of phylogenetically diverse reductive dehalogenase-homologous genes in deep subseafloor sedimentary metagenomes.</title>
        <authorList>
            <person name="Kawai M."/>
            <person name="Futagami T."/>
            <person name="Toyoda A."/>
            <person name="Takaki Y."/>
            <person name="Nishi S."/>
            <person name="Hori S."/>
            <person name="Arai W."/>
            <person name="Tsubouchi T."/>
            <person name="Morono Y."/>
            <person name="Uchiyama I."/>
            <person name="Ito T."/>
            <person name="Fujiyama A."/>
            <person name="Inagaki F."/>
            <person name="Takami H."/>
        </authorList>
    </citation>
    <scope>NUCLEOTIDE SEQUENCE</scope>
    <source>
        <strain evidence="1">Expedition CK06-06</strain>
    </source>
</reference>
<dbReference type="SUPFAM" id="SSF51905">
    <property type="entry name" value="FAD/NAD(P)-binding domain"/>
    <property type="match status" value="1"/>
</dbReference>
<proteinExistence type="predicted"/>
<sequence>MPKGFMERLERRKITTSGFLVYLGVDLDVTKLDFDRVTVCPFLEMGSLDGHLHDPENCYFWIEIPTRHYPTLAPKGKHIIVLAAPAYHDDLANWGLEANGHRGTSYQATKEKVADSLIRQAEKVIPSLSQHILVKEVATPATIARYTLNRGGAGMGWDQTPEEAIKPGQVTPVRQLYLVGQWTYPQGSVPGVVGSGWILANLIKEDRI</sequence>
<evidence type="ECO:0000313" key="1">
    <source>
        <dbReference type="EMBL" id="GAH71521.1"/>
    </source>
</evidence>
<protein>
    <recommendedName>
        <fullName evidence="2">Amine oxidase domain-containing protein</fullName>
    </recommendedName>
</protein>
<name>X1HN34_9ZZZZ</name>
<dbReference type="InterPro" id="IPR045892">
    <property type="entry name" value="CrtISO-like"/>
</dbReference>
<organism evidence="1">
    <name type="scientific">marine sediment metagenome</name>
    <dbReference type="NCBI Taxonomy" id="412755"/>
    <lineage>
        <taxon>unclassified sequences</taxon>
        <taxon>metagenomes</taxon>
        <taxon>ecological metagenomes</taxon>
    </lineage>
</organism>
<dbReference type="PANTHER" id="PTHR46313">
    <property type="match status" value="1"/>
</dbReference>
<comment type="caution">
    <text evidence="1">The sequence shown here is derived from an EMBL/GenBank/DDBJ whole genome shotgun (WGS) entry which is preliminary data.</text>
</comment>
<gene>
    <name evidence="1" type="ORF">S03H2_49325</name>
</gene>
<dbReference type="InterPro" id="IPR036188">
    <property type="entry name" value="FAD/NAD-bd_sf"/>
</dbReference>
<dbReference type="PANTHER" id="PTHR46313:SF3">
    <property type="entry name" value="PROLYCOPENE ISOMERASE, CHLOROPLASTIC"/>
    <property type="match status" value="1"/>
</dbReference>
<dbReference type="AlphaFoldDB" id="X1HN34"/>
<dbReference type="EMBL" id="BARU01031160">
    <property type="protein sequence ID" value="GAH71521.1"/>
    <property type="molecule type" value="Genomic_DNA"/>
</dbReference>
<dbReference type="GO" id="GO:0016116">
    <property type="term" value="P:carotenoid metabolic process"/>
    <property type="evidence" value="ECO:0007669"/>
    <property type="project" value="InterPro"/>
</dbReference>